<accession>A0ABP1FQ73</accession>
<dbReference type="EMBL" id="CAXHTA020000004">
    <property type="protein sequence ID" value="CAL5220864.1"/>
    <property type="molecule type" value="Genomic_DNA"/>
</dbReference>
<name>A0ABP1FQ73_9CHLO</name>
<organism evidence="2 3">
    <name type="scientific">Coccomyxa viridis</name>
    <dbReference type="NCBI Taxonomy" id="1274662"/>
    <lineage>
        <taxon>Eukaryota</taxon>
        <taxon>Viridiplantae</taxon>
        <taxon>Chlorophyta</taxon>
        <taxon>core chlorophytes</taxon>
        <taxon>Trebouxiophyceae</taxon>
        <taxon>Trebouxiophyceae incertae sedis</taxon>
        <taxon>Coccomyxaceae</taxon>
        <taxon>Coccomyxa</taxon>
    </lineage>
</organism>
<protein>
    <submittedName>
        <fullName evidence="2">G2950 protein</fullName>
    </submittedName>
</protein>
<feature type="region of interest" description="Disordered" evidence="1">
    <location>
        <begin position="164"/>
        <end position="218"/>
    </location>
</feature>
<dbReference type="Proteomes" id="UP001497392">
    <property type="component" value="Unassembled WGS sequence"/>
</dbReference>
<evidence type="ECO:0000313" key="3">
    <source>
        <dbReference type="Proteomes" id="UP001497392"/>
    </source>
</evidence>
<feature type="region of interest" description="Disordered" evidence="1">
    <location>
        <begin position="107"/>
        <end position="132"/>
    </location>
</feature>
<reference evidence="2 3" key="1">
    <citation type="submission" date="2024-06" db="EMBL/GenBank/DDBJ databases">
        <authorList>
            <person name="Kraege A."/>
            <person name="Thomma B."/>
        </authorList>
    </citation>
    <scope>NUCLEOTIDE SEQUENCE [LARGE SCALE GENOMIC DNA]</scope>
</reference>
<proteinExistence type="predicted"/>
<feature type="compositionally biased region" description="Acidic residues" evidence="1">
    <location>
        <begin position="188"/>
        <end position="199"/>
    </location>
</feature>
<keyword evidence="3" id="KW-1185">Reference proteome</keyword>
<comment type="caution">
    <text evidence="2">The sequence shown here is derived from an EMBL/GenBank/DDBJ whole genome shotgun (WGS) entry which is preliminary data.</text>
</comment>
<sequence length="218" mass="23924">MEHAVPISLQVLYQRLLAALCFIPPSPGSRATPQNSKNETGEVVAKQVPQKEARQDQVQQPKATKNWGRIVGSKLGEVQLPRATENWGHVMRSKFNQTPVRHETITQDVPGGAHEPKCAKTSQERHGNVKSATDRLLSDNTLPAKSQPRRLTLVVPSPQCEAVHDALKDSVEGPSSSEPKQSPTTDMEGWEDVDSDFEEFGYSRSATQAVPSCGKLHT</sequence>
<evidence type="ECO:0000313" key="2">
    <source>
        <dbReference type="EMBL" id="CAL5220864.1"/>
    </source>
</evidence>
<gene>
    <name evidence="2" type="primary">g2950</name>
    <name evidence="2" type="ORF">VP750_LOCUS2523</name>
</gene>
<feature type="compositionally biased region" description="Polar residues" evidence="1">
    <location>
        <begin position="173"/>
        <end position="185"/>
    </location>
</feature>
<feature type="compositionally biased region" description="Basic and acidic residues" evidence="1">
    <location>
        <begin position="114"/>
        <end position="132"/>
    </location>
</feature>
<evidence type="ECO:0000256" key="1">
    <source>
        <dbReference type="SAM" id="MobiDB-lite"/>
    </source>
</evidence>
<feature type="compositionally biased region" description="Polar residues" evidence="1">
    <location>
        <begin position="29"/>
        <end position="38"/>
    </location>
</feature>
<feature type="region of interest" description="Disordered" evidence="1">
    <location>
        <begin position="27"/>
        <end position="67"/>
    </location>
</feature>